<evidence type="ECO:0000259" key="3">
    <source>
        <dbReference type="Pfam" id="PF13359"/>
    </source>
</evidence>
<sequence>MPRFCGIYDCGRTEKRDGGRYFLLPQFLSKGSDLKKQLTVQRRQRWLDVIKRADITEAGLKYLLVCDQHFITDAPSDIYDVNNPDWAPNQRLGYETTGCSSDEAMARHQRAKNRKMLQIDPDPETVEALDVTEFVEPSTSTSQSTQTDITMADMEDFFQAKQALASKIEENEMLSKANQDYVLDVYRGFNISDAVGLVCCEVAVPAFKKGKKQLSALEVEETRALASIRIHVERVIGVLRQKYRILEGRLSVVTISEKQDEVTVIDKILTVTSALVNICPSLMSFD</sequence>
<evidence type="ECO:0000256" key="2">
    <source>
        <dbReference type="ARBA" id="ARBA00022723"/>
    </source>
</evidence>
<dbReference type="Pfam" id="PF13359">
    <property type="entry name" value="DDE_Tnp_4"/>
    <property type="match status" value="1"/>
</dbReference>
<keyword evidence="5" id="KW-1185">Reference proteome</keyword>
<organism evidence="4 5">
    <name type="scientific">Oedothorax gibbosus</name>
    <dbReference type="NCBI Taxonomy" id="931172"/>
    <lineage>
        <taxon>Eukaryota</taxon>
        <taxon>Metazoa</taxon>
        <taxon>Ecdysozoa</taxon>
        <taxon>Arthropoda</taxon>
        <taxon>Chelicerata</taxon>
        <taxon>Arachnida</taxon>
        <taxon>Araneae</taxon>
        <taxon>Araneomorphae</taxon>
        <taxon>Entelegynae</taxon>
        <taxon>Araneoidea</taxon>
        <taxon>Linyphiidae</taxon>
        <taxon>Erigoninae</taxon>
        <taxon>Oedothorax</taxon>
    </lineage>
</organism>
<reference evidence="4 5" key="1">
    <citation type="journal article" date="2022" name="Nat. Ecol. Evol.">
        <title>A masculinizing supergene underlies an exaggerated male reproductive morph in a spider.</title>
        <authorList>
            <person name="Hendrickx F."/>
            <person name="De Corte Z."/>
            <person name="Sonet G."/>
            <person name="Van Belleghem S.M."/>
            <person name="Kostlbacher S."/>
            <person name="Vangestel C."/>
        </authorList>
    </citation>
    <scope>NUCLEOTIDE SEQUENCE [LARGE SCALE GENOMIC DNA]</scope>
    <source>
        <strain evidence="4">W744_W776</strain>
    </source>
</reference>
<dbReference type="GO" id="GO:0046872">
    <property type="term" value="F:metal ion binding"/>
    <property type="evidence" value="ECO:0007669"/>
    <property type="project" value="UniProtKB-KW"/>
</dbReference>
<dbReference type="PANTHER" id="PTHR23080:SF63">
    <property type="entry name" value="TICK TRANSPOSON"/>
    <property type="match status" value="1"/>
</dbReference>
<dbReference type="Proteomes" id="UP000827092">
    <property type="component" value="Unassembled WGS sequence"/>
</dbReference>
<dbReference type="PANTHER" id="PTHR23080">
    <property type="entry name" value="THAP DOMAIN PROTEIN"/>
    <property type="match status" value="1"/>
</dbReference>
<feature type="domain" description="DDE Tnp4" evidence="3">
    <location>
        <begin position="174"/>
        <end position="277"/>
    </location>
</feature>
<name>A0AAV6UEF2_9ARAC</name>
<dbReference type="EMBL" id="JAFNEN010000462">
    <property type="protein sequence ID" value="KAG8182451.1"/>
    <property type="molecule type" value="Genomic_DNA"/>
</dbReference>
<evidence type="ECO:0000313" key="5">
    <source>
        <dbReference type="Proteomes" id="UP000827092"/>
    </source>
</evidence>
<dbReference type="InterPro" id="IPR027806">
    <property type="entry name" value="HARBI1_dom"/>
</dbReference>
<protein>
    <recommendedName>
        <fullName evidence="3">DDE Tnp4 domain-containing protein</fullName>
    </recommendedName>
</protein>
<evidence type="ECO:0000313" key="4">
    <source>
        <dbReference type="EMBL" id="KAG8182451.1"/>
    </source>
</evidence>
<proteinExistence type="predicted"/>
<gene>
    <name evidence="4" type="ORF">JTE90_012465</name>
</gene>
<keyword evidence="2" id="KW-0479">Metal-binding</keyword>
<comment type="caution">
    <text evidence="4">The sequence shown here is derived from an EMBL/GenBank/DDBJ whole genome shotgun (WGS) entry which is preliminary data.</text>
</comment>
<evidence type="ECO:0000256" key="1">
    <source>
        <dbReference type="ARBA" id="ARBA00001968"/>
    </source>
</evidence>
<dbReference type="SUPFAM" id="SSF57716">
    <property type="entry name" value="Glucocorticoid receptor-like (DNA-binding domain)"/>
    <property type="match status" value="1"/>
</dbReference>
<accession>A0AAV6UEF2</accession>
<comment type="cofactor">
    <cofactor evidence="1">
        <name>a divalent metal cation</name>
        <dbReference type="ChEBI" id="CHEBI:60240"/>
    </cofactor>
</comment>
<dbReference type="AlphaFoldDB" id="A0AAV6UEF2"/>